<organism evidence="2">
    <name type="scientific">marine metagenome</name>
    <dbReference type="NCBI Taxonomy" id="408172"/>
    <lineage>
        <taxon>unclassified sequences</taxon>
        <taxon>metagenomes</taxon>
        <taxon>ecological metagenomes</taxon>
    </lineage>
</organism>
<dbReference type="AlphaFoldDB" id="A0A381N1T2"/>
<gene>
    <name evidence="2" type="ORF">METZ01_LOCUS457</name>
</gene>
<evidence type="ECO:0000259" key="1">
    <source>
        <dbReference type="Pfam" id="PF07626"/>
    </source>
</evidence>
<feature type="non-terminal residue" evidence="2">
    <location>
        <position position="389"/>
    </location>
</feature>
<proteinExistence type="predicted"/>
<dbReference type="EMBL" id="UINC01000025">
    <property type="protein sequence ID" value="SUZ47603.1"/>
    <property type="molecule type" value="Genomic_DNA"/>
</dbReference>
<dbReference type="Pfam" id="PF07626">
    <property type="entry name" value="PSD3"/>
    <property type="match status" value="1"/>
</dbReference>
<dbReference type="InterPro" id="IPR013036">
    <property type="entry name" value="DUF1587"/>
</dbReference>
<sequence>MSAKVRGQSALSALVIGIGLSTGTALLAQAPATLETAQSVVDNTCERCHNDRTRYGNMSLEGFSVANVHERPALGEAMVRKLRAGLMPPAGTTRPTGAALANLAAALETGLDDAAAIPNPGRRSFQRLNRAEYERSIRDMLALEISASDYLPLDTKSANFDNIADTQLLSPTLMDAYLRAAGEISRLAIGNRTATPIESTYRVTRWVSQREHVEGAPYGSRGGVSALHTFPADGTFTFRVSFHHETTGELFGSGRAALHTAEHPEQIEISIDGERVALLDIDRWMHVSDPDGVNLRTDPIVVTAGPHQVSAAFIRRFEGPAQDLISPHEWSLSSTSVANAYGFTSLPHLRDLAIRGPLEVSGVSDTPSRARIFSCRPTDAASEHPCARD</sequence>
<name>A0A381N1T2_9ZZZZ</name>
<feature type="domain" description="DUF1587" evidence="1">
    <location>
        <begin position="126"/>
        <end position="189"/>
    </location>
</feature>
<reference evidence="2" key="1">
    <citation type="submission" date="2018-05" db="EMBL/GenBank/DDBJ databases">
        <authorList>
            <person name="Lanie J.A."/>
            <person name="Ng W.-L."/>
            <person name="Kazmierczak K.M."/>
            <person name="Andrzejewski T.M."/>
            <person name="Davidsen T.M."/>
            <person name="Wayne K.J."/>
            <person name="Tettelin H."/>
            <person name="Glass J.I."/>
            <person name="Rusch D."/>
            <person name="Podicherti R."/>
            <person name="Tsui H.-C.T."/>
            <person name="Winkler M.E."/>
        </authorList>
    </citation>
    <scope>NUCLEOTIDE SEQUENCE</scope>
</reference>
<evidence type="ECO:0000313" key="2">
    <source>
        <dbReference type="EMBL" id="SUZ47603.1"/>
    </source>
</evidence>
<protein>
    <recommendedName>
        <fullName evidence="1">DUF1587 domain-containing protein</fullName>
    </recommendedName>
</protein>
<accession>A0A381N1T2</accession>